<evidence type="ECO:0000313" key="2">
    <source>
        <dbReference type="Proteomes" id="UP000460751"/>
    </source>
</evidence>
<proteinExistence type="predicted"/>
<sequence length="270" mass="29823">MGDGPEPTTAGGWIMALTVLDATRHSDLRLKKNSDFSFARERMMVPVWGQEIPQAARFFPVVFMPKDGTWIPMALMGLQQGQNPCVSAKGKWLADYIPAVLRAHPFYSIDSAEGEPVLGIDEEDPALTREVVLEEESLALFEDDGEPSELTCTALRVLEQIRAQQQTTWAVTDILAELGLLVPWQPRGQASGTASSQLYAVDEAAIKALDDESFLRLREPGALPLIYSHLVSLKRFETLEKQQSQLWLAATQGASNALFSQNSDLFVFGE</sequence>
<keyword evidence="2" id="KW-1185">Reference proteome</keyword>
<reference evidence="1 2" key="1">
    <citation type="submission" date="2019-11" db="EMBL/GenBank/DDBJ databases">
        <title>Genome sequences of 17 halophilic strains isolated from different environments.</title>
        <authorList>
            <person name="Furrow R.E."/>
        </authorList>
    </citation>
    <scope>NUCLEOTIDE SEQUENCE [LARGE SCALE GENOMIC DNA]</scope>
    <source>
        <strain evidence="1 2">22507_15_FS</strain>
    </source>
</reference>
<evidence type="ECO:0008006" key="3">
    <source>
        <dbReference type="Google" id="ProtNLM"/>
    </source>
</evidence>
<dbReference type="AlphaFoldDB" id="A0A9X4YAR3"/>
<name>A0A9X4YAR3_9GAMM</name>
<comment type="caution">
    <text evidence="1">The sequence shown here is derived from an EMBL/GenBank/DDBJ whole genome shotgun (WGS) entry which is preliminary data.</text>
</comment>
<evidence type="ECO:0000313" key="1">
    <source>
        <dbReference type="EMBL" id="MYL26301.1"/>
    </source>
</evidence>
<organism evidence="1 2">
    <name type="scientific">Vreelandella halophila</name>
    <dbReference type="NCBI Taxonomy" id="86177"/>
    <lineage>
        <taxon>Bacteria</taxon>
        <taxon>Pseudomonadati</taxon>
        <taxon>Pseudomonadota</taxon>
        <taxon>Gammaproteobacteria</taxon>
        <taxon>Oceanospirillales</taxon>
        <taxon>Halomonadaceae</taxon>
        <taxon>Vreelandella</taxon>
    </lineage>
</organism>
<dbReference type="InterPro" id="IPR010836">
    <property type="entry name" value="SapC"/>
</dbReference>
<protein>
    <recommendedName>
        <fullName evidence="3">SapC family protein</fullName>
    </recommendedName>
</protein>
<gene>
    <name evidence="1" type="ORF">GLW01_05770</name>
</gene>
<dbReference type="EMBL" id="WMEX01000003">
    <property type="protein sequence ID" value="MYL26301.1"/>
    <property type="molecule type" value="Genomic_DNA"/>
</dbReference>
<dbReference type="Proteomes" id="UP000460751">
    <property type="component" value="Unassembled WGS sequence"/>
</dbReference>
<accession>A0A9X4YAR3</accession>
<dbReference type="Pfam" id="PF07277">
    <property type="entry name" value="SapC"/>
    <property type="match status" value="1"/>
</dbReference>